<accession>A0ACC1R3S4</accession>
<keyword evidence="2" id="KW-1185">Reference proteome</keyword>
<reference evidence="1" key="1">
    <citation type="submission" date="2022-07" db="EMBL/GenBank/DDBJ databases">
        <title>Genome Sequence of Lecanicillium saksenae.</title>
        <authorList>
            <person name="Buettner E."/>
        </authorList>
    </citation>
    <scope>NUCLEOTIDE SEQUENCE</scope>
    <source>
        <strain evidence="1">VT-O1</strain>
    </source>
</reference>
<protein>
    <submittedName>
        <fullName evidence="1">Uncharacterized protein</fullName>
    </submittedName>
</protein>
<sequence>MSVEASTAEYARLLCAIAKQVGFSNPKIERGCSGRALPRLQTKKFKRPFLSRDWRAGTPPLAAYRFLECRSFIHQIYSGTINESNTPDPLFVQSDMLRSFFPYELNIPAGLATYNRAGVDSLETEQASEHEMLIDDMGSESEQPRLAAVGSMHVDTDVEMGENDRPREHRLQIITARRGGLSNRAAAAKEARRLGPLRRTKSKEATDPNGRTIRPLRQRRVAPAVSVTQPPISNTPTTQANEEALNEEALPAIPVIDSTVSPLEVQATATTTAAQPTVQQRPLHFAPWNNVTVPNSEAQAALKLRHIDKPWTAPTDSEIRDIASQLREGDGQLVPQNVTVLADNRTSVVAVPDALRQDVFMGTEFHESQPSYPDDQDMTESTTIVGDIFTEPISIPAAPGSRSHIGAQSKRKQPRGIRAQRHNAKSQSPVFRIRKKAPASTRRPEDASISAVVQDAAAAATQSGTSLNIDGGRVGGGMLKENQTIIDQTPQDSSGSGGGETDSALGDGQANTDETPQDPSVSREGESDVADTCSANDKRTPAEAAALKRRLDYHLQAQGNQKRVRRDNGSFFVKLTPQRAATGGNGTSYSDNSDNRPGRVDTANGQEAEVGQREAALPPANPQRPAARDSGTRVNSENRFGERSMVTRSEAEVDQHEAALPSIIGRDHPSPPDYDGIE</sequence>
<comment type="caution">
    <text evidence="1">The sequence shown here is derived from an EMBL/GenBank/DDBJ whole genome shotgun (WGS) entry which is preliminary data.</text>
</comment>
<evidence type="ECO:0000313" key="1">
    <source>
        <dbReference type="EMBL" id="KAJ3497942.1"/>
    </source>
</evidence>
<dbReference type="EMBL" id="JANAKD010000080">
    <property type="protein sequence ID" value="KAJ3497942.1"/>
    <property type="molecule type" value="Genomic_DNA"/>
</dbReference>
<gene>
    <name evidence="1" type="ORF">NLG97_g1514</name>
</gene>
<evidence type="ECO:0000313" key="2">
    <source>
        <dbReference type="Proteomes" id="UP001148737"/>
    </source>
</evidence>
<name>A0ACC1R3S4_9HYPO</name>
<dbReference type="Proteomes" id="UP001148737">
    <property type="component" value="Unassembled WGS sequence"/>
</dbReference>
<organism evidence="1 2">
    <name type="scientific">Lecanicillium saksenae</name>
    <dbReference type="NCBI Taxonomy" id="468837"/>
    <lineage>
        <taxon>Eukaryota</taxon>
        <taxon>Fungi</taxon>
        <taxon>Dikarya</taxon>
        <taxon>Ascomycota</taxon>
        <taxon>Pezizomycotina</taxon>
        <taxon>Sordariomycetes</taxon>
        <taxon>Hypocreomycetidae</taxon>
        <taxon>Hypocreales</taxon>
        <taxon>Cordycipitaceae</taxon>
        <taxon>Lecanicillium</taxon>
    </lineage>
</organism>
<proteinExistence type="predicted"/>